<dbReference type="Proteomes" id="UP000199506">
    <property type="component" value="Unassembled WGS sequence"/>
</dbReference>
<dbReference type="EMBL" id="FOAK01000006">
    <property type="protein sequence ID" value="SEK85078.1"/>
    <property type="molecule type" value="Genomic_DNA"/>
</dbReference>
<feature type="transmembrane region" description="Helical" evidence="1">
    <location>
        <begin position="110"/>
        <end position="132"/>
    </location>
</feature>
<proteinExistence type="predicted"/>
<dbReference type="AlphaFoldDB" id="A0A1H7KE13"/>
<dbReference type="STRING" id="190974.SAMN05216439_1558"/>
<feature type="transmembrane region" description="Helical" evidence="1">
    <location>
        <begin position="41"/>
        <end position="59"/>
    </location>
</feature>
<sequence length="282" mass="31540">MKFKVPEKPENLQERLICIIFGTFVGTAVYVLFLYLNIAILGWNLGLIFAPLLAGYAETMLAERMLSSDTGAISAFILFAGTTFYSFILVNPTLGANFITFGATAVILQAAFPTLINYILLVIIIGAIFYILRFVKKTLTRIYLKIKHIIYKYILKKPFEVKPKAIEYYDELRNNQEINSLGVIFMTSTDVPDKHVINLGQFQSTVILEKEPDLLDLNPKERENHTLTILKSGKDKCLIGLTDKIKAAGGNGIIDLDIQYIKIGFGGESYQISAMGMGVYIN</sequence>
<feature type="transmembrane region" description="Helical" evidence="1">
    <location>
        <begin position="16"/>
        <end position="35"/>
    </location>
</feature>
<dbReference type="OrthoDB" id="78231at2157"/>
<protein>
    <submittedName>
        <fullName evidence="2">Uncharacterized protein</fullName>
    </submittedName>
</protein>
<keyword evidence="1" id="KW-0812">Transmembrane</keyword>
<keyword evidence="1" id="KW-0472">Membrane</keyword>
<evidence type="ECO:0000313" key="2">
    <source>
        <dbReference type="EMBL" id="SEK85078.1"/>
    </source>
</evidence>
<keyword evidence="1" id="KW-1133">Transmembrane helix</keyword>
<name>A0A1H7KE13_9EURY</name>
<evidence type="ECO:0000313" key="3">
    <source>
        <dbReference type="Proteomes" id="UP000199506"/>
    </source>
</evidence>
<organism evidence="2 3">
    <name type="scientific">Methanobrevibacter gottschalkii</name>
    <dbReference type="NCBI Taxonomy" id="190974"/>
    <lineage>
        <taxon>Archaea</taxon>
        <taxon>Methanobacteriati</taxon>
        <taxon>Methanobacteriota</taxon>
        <taxon>Methanomada group</taxon>
        <taxon>Methanobacteria</taxon>
        <taxon>Methanobacteriales</taxon>
        <taxon>Methanobacteriaceae</taxon>
        <taxon>Methanobrevibacter</taxon>
    </lineage>
</organism>
<accession>A0A1H7KE13</accession>
<evidence type="ECO:0000256" key="1">
    <source>
        <dbReference type="SAM" id="Phobius"/>
    </source>
</evidence>
<dbReference type="RefSeq" id="WP_069574815.1">
    <property type="nucleotide sequence ID" value="NZ_FOAK01000006.1"/>
</dbReference>
<feature type="transmembrane region" description="Helical" evidence="1">
    <location>
        <begin position="71"/>
        <end position="90"/>
    </location>
</feature>
<reference evidence="2 3" key="1">
    <citation type="submission" date="2016-10" db="EMBL/GenBank/DDBJ databases">
        <authorList>
            <person name="de Groot N.N."/>
        </authorList>
    </citation>
    <scope>NUCLEOTIDE SEQUENCE [LARGE SCALE GENOMIC DNA]</scope>
    <source>
        <strain evidence="2 3">DSM 11978</strain>
    </source>
</reference>
<gene>
    <name evidence="2" type="ORF">SAMN05216439_1558</name>
</gene>